<proteinExistence type="predicted"/>
<accession>A0A9W7YB25</accession>
<dbReference type="EMBL" id="JANBOI010000646">
    <property type="protein sequence ID" value="KAJ1729262.1"/>
    <property type="molecule type" value="Genomic_DNA"/>
</dbReference>
<evidence type="ECO:0000313" key="3">
    <source>
        <dbReference type="Proteomes" id="UP001143981"/>
    </source>
</evidence>
<feature type="region of interest" description="Disordered" evidence="1">
    <location>
        <begin position="149"/>
        <end position="256"/>
    </location>
</feature>
<dbReference type="OrthoDB" id="5556225at2759"/>
<reference evidence="2" key="1">
    <citation type="submission" date="2022-07" db="EMBL/GenBank/DDBJ databases">
        <title>Phylogenomic reconstructions and comparative analyses of Kickxellomycotina fungi.</title>
        <authorList>
            <person name="Reynolds N.K."/>
            <person name="Stajich J.E."/>
            <person name="Barry K."/>
            <person name="Grigoriev I.V."/>
            <person name="Crous P."/>
            <person name="Smith M.E."/>
        </authorList>
    </citation>
    <scope>NUCLEOTIDE SEQUENCE</scope>
    <source>
        <strain evidence="2">BCRC 34381</strain>
    </source>
</reference>
<protein>
    <submittedName>
        <fullName evidence="2">Uncharacterized protein</fullName>
    </submittedName>
</protein>
<organism evidence="2 3">
    <name type="scientific">Coemansia biformis</name>
    <dbReference type="NCBI Taxonomy" id="1286918"/>
    <lineage>
        <taxon>Eukaryota</taxon>
        <taxon>Fungi</taxon>
        <taxon>Fungi incertae sedis</taxon>
        <taxon>Zoopagomycota</taxon>
        <taxon>Kickxellomycotina</taxon>
        <taxon>Kickxellomycetes</taxon>
        <taxon>Kickxellales</taxon>
        <taxon>Kickxellaceae</taxon>
        <taxon>Coemansia</taxon>
    </lineage>
</organism>
<feature type="compositionally biased region" description="Low complexity" evidence="1">
    <location>
        <begin position="206"/>
        <end position="216"/>
    </location>
</feature>
<evidence type="ECO:0000256" key="1">
    <source>
        <dbReference type="SAM" id="MobiDB-lite"/>
    </source>
</evidence>
<dbReference type="AlphaFoldDB" id="A0A9W7YB25"/>
<dbReference type="Proteomes" id="UP001143981">
    <property type="component" value="Unassembled WGS sequence"/>
</dbReference>
<gene>
    <name evidence="2" type="ORF">LPJ61_003610</name>
</gene>
<name>A0A9W7YB25_9FUNG</name>
<sequence>VRSKVWPVLSAFYTSYTTTHETSNHQLHRIRQELLNGTRNELDIPARRVSTYTAREPCNYPLHRKLRLSAYINKKQSDARFRKFGKKAVYVMGNWSAPMQRYHEPARGKGMRRMMREHGQMVYLIDEYKTSKYCPACCTGMLAPCKMQRNPPPVGSDSGSGSGSDSDSTGDPQEGDSNCSGSDPWEGDGDPQPGSGDHALIGNGAGDQQPGGSQAPPQGPSCNNVNTHTNTPGWLSPYPHSCPMNRQQRGEASRYE</sequence>
<feature type="compositionally biased region" description="Polar residues" evidence="1">
    <location>
        <begin position="222"/>
        <end position="233"/>
    </location>
</feature>
<evidence type="ECO:0000313" key="2">
    <source>
        <dbReference type="EMBL" id="KAJ1729262.1"/>
    </source>
</evidence>
<feature type="compositionally biased region" description="Low complexity" evidence="1">
    <location>
        <begin position="155"/>
        <end position="171"/>
    </location>
</feature>
<keyword evidence="3" id="KW-1185">Reference proteome</keyword>
<feature type="non-terminal residue" evidence="2">
    <location>
        <position position="1"/>
    </location>
</feature>
<comment type="caution">
    <text evidence="2">The sequence shown here is derived from an EMBL/GenBank/DDBJ whole genome shotgun (WGS) entry which is preliminary data.</text>
</comment>